<dbReference type="AlphaFoldDB" id="A0A7W6D6B6"/>
<dbReference type="GO" id="GO:0042840">
    <property type="term" value="P:D-glucuronate catabolic process"/>
    <property type="evidence" value="ECO:0007669"/>
    <property type="project" value="TreeGrafter"/>
</dbReference>
<dbReference type="NCBIfam" id="NF003027">
    <property type="entry name" value="PRK03906.1"/>
    <property type="match status" value="1"/>
</dbReference>
<evidence type="ECO:0000256" key="1">
    <source>
        <dbReference type="ARBA" id="ARBA00001794"/>
    </source>
</evidence>
<evidence type="ECO:0000313" key="11">
    <source>
        <dbReference type="Proteomes" id="UP000574761"/>
    </source>
</evidence>
<dbReference type="GO" id="GO:0008927">
    <property type="term" value="F:mannonate dehydratase activity"/>
    <property type="evidence" value="ECO:0007669"/>
    <property type="project" value="UniProtKB-UniRule"/>
</dbReference>
<dbReference type="GO" id="GO:0030145">
    <property type="term" value="F:manganese ion binding"/>
    <property type="evidence" value="ECO:0007669"/>
    <property type="project" value="TreeGrafter"/>
</dbReference>
<name>A0A7W6D6B6_9HYPH</name>
<evidence type="ECO:0000256" key="2">
    <source>
        <dbReference type="ARBA" id="ARBA00002713"/>
    </source>
</evidence>
<dbReference type="UniPathway" id="UPA00246"/>
<reference evidence="10 11" key="1">
    <citation type="submission" date="2020-08" db="EMBL/GenBank/DDBJ databases">
        <title>Genomic Encyclopedia of Type Strains, Phase IV (KMG-IV): sequencing the most valuable type-strain genomes for metagenomic binning, comparative biology and taxonomic classification.</title>
        <authorList>
            <person name="Goeker M."/>
        </authorList>
    </citation>
    <scope>NUCLEOTIDE SEQUENCE [LARGE SCALE GENOMIC DNA]</scope>
    <source>
        <strain evidence="10 11">DSM 100211</strain>
    </source>
</reference>
<keyword evidence="6 9" id="KW-0408">Iron</keyword>
<dbReference type="EC" id="4.2.1.8" evidence="5 9"/>
<sequence length="398" mass="44591">MRHTWRWFGPVDKVTVRDAAQAGAEGIVSALHHVPTGTAWTIDEIRKRQDEIAAGGLVWDVVESIPVSEDIKTQKGDWRAHVANWQETLRRLSACGIRTVCYNFMPVLDWTRTDLRWDTRHGAKAMRFDLVDFAAFDIHILKRPEAKADYPGWLIEDAARRHAEMPGERIAGLGRNIGAGLPGSADGYTLDQLLEKLRSYQGVDRARLQSNLVDFLTEVTPVAEDVGINICAHGDDPPWPLLGLPRILSTEADYAHMLSQVDSRANGVTLCTGSLGARADNDLPFIARRFADRIHFVHLRNVTRDTDTVPCSFFEDEHLEGGTDMIAVIAALLEEEKRRREQGREDHRIPMRPDHGQEILDDLTRGAQPGYPAIGRLKGLAELRGIERTLLHARYGLA</sequence>
<evidence type="ECO:0000256" key="3">
    <source>
        <dbReference type="ARBA" id="ARBA00004892"/>
    </source>
</evidence>
<dbReference type="PANTHER" id="PTHR30387">
    <property type="entry name" value="MANNONATE DEHYDRATASE"/>
    <property type="match status" value="1"/>
</dbReference>
<keyword evidence="11" id="KW-1185">Reference proteome</keyword>
<dbReference type="InterPro" id="IPR004628">
    <property type="entry name" value="Man_deHydtase"/>
</dbReference>
<dbReference type="PANTHER" id="PTHR30387:SF2">
    <property type="entry name" value="MANNONATE DEHYDRATASE"/>
    <property type="match status" value="1"/>
</dbReference>
<dbReference type="SUPFAM" id="SSF51658">
    <property type="entry name" value="Xylose isomerase-like"/>
    <property type="match status" value="1"/>
</dbReference>
<dbReference type="Proteomes" id="UP000574761">
    <property type="component" value="Unassembled WGS sequence"/>
</dbReference>
<dbReference type="PIRSF" id="PIRSF016049">
    <property type="entry name" value="Man_dehyd"/>
    <property type="match status" value="1"/>
</dbReference>
<dbReference type="EMBL" id="JACIEE010000005">
    <property type="protein sequence ID" value="MBB3977560.1"/>
    <property type="molecule type" value="Genomic_DNA"/>
</dbReference>
<dbReference type="NCBIfam" id="TIGR00695">
    <property type="entry name" value="uxuA"/>
    <property type="match status" value="1"/>
</dbReference>
<proteinExistence type="inferred from homology"/>
<dbReference type="HAMAP" id="MF_00106">
    <property type="entry name" value="UxuA"/>
    <property type="match status" value="1"/>
</dbReference>
<keyword evidence="8 9" id="KW-0456">Lyase</keyword>
<evidence type="ECO:0000256" key="9">
    <source>
        <dbReference type="HAMAP-Rule" id="MF_00106"/>
    </source>
</evidence>
<protein>
    <recommendedName>
        <fullName evidence="5 9">Mannonate dehydratase</fullName>
        <ecNumber evidence="5 9">4.2.1.8</ecNumber>
    </recommendedName>
    <alternativeName>
        <fullName evidence="9">D-mannonate hydro-lyase</fullName>
    </alternativeName>
</protein>
<evidence type="ECO:0000256" key="8">
    <source>
        <dbReference type="ARBA" id="ARBA00023239"/>
    </source>
</evidence>
<dbReference type="GO" id="GO:0008198">
    <property type="term" value="F:ferrous iron binding"/>
    <property type="evidence" value="ECO:0007669"/>
    <property type="project" value="TreeGrafter"/>
</dbReference>
<dbReference type="RefSeq" id="WP_183805096.1">
    <property type="nucleotide sequence ID" value="NZ_JACIEE010000005.1"/>
</dbReference>
<keyword evidence="7 9" id="KW-0464">Manganese</keyword>
<dbReference type="Gene3D" id="3.20.20.150">
    <property type="entry name" value="Divalent-metal-dependent TIM barrel enzymes"/>
    <property type="match status" value="1"/>
</dbReference>
<evidence type="ECO:0000313" key="10">
    <source>
        <dbReference type="EMBL" id="MBB3977560.1"/>
    </source>
</evidence>
<dbReference type="Pfam" id="PF03786">
    <property type="entry name" value="UxuA"/>
    <property type="match status" value="1"/>
</dbReference>
<evidence type="ECO:0000256" key="5">
    <source>
        <dbReference type="ARBA" id="ARBA00012927"/>
    </source>
</evidence>
<evidence type="ECO:0000256" key="6">
    <source>
        <dbReference type="ARBA" id="ARBA00023004"/>
    </source>
</evidence>
<organism evidence="10 11">
    <name type="scientific">Mycoplana azooxidifex</name>
    <dbReference type="NCBI Taxonomy" id="1636188"/>
    <lineage>
        <taxon>Bacteria</taxon>
        <taxon>Pseudomonadati</taxon>
        <taxon>Pseudomonadota</taxon>
        <taxon>Alphaproteobacteria</taxon>
        <taxon>Hyphomicrobiales</taxon>
        <taxon>Rhizobiaceae</taxon>
        <taxon>Mycoplana</taxon>
    </lineage>
</organism>
<comment type="similarity">
    <text evidence="4 9">Belongs to the mannonate dehydratase family.</text>
</comment>
<evidence type="ECO:0000256" key="7">
    <source>
        <dbReference type="ARBA" id="ARBA00023211"/>
    </source>
</evidence>
<comment type="catalytic activity">
    <reaction evidence="1 9">
        <text>D-mannonate = 2-dehydro-3-deoxy-D-gluconate + H2O</text>
        <dbReference type="Rhea" id="RHEA:20097"/>
        <dbReference type="ChEBI" id="CHEBI:15377"/>
        <dbReference type="ChEBI" id="CHEBI:17767"/>
        <dbReference type="ChEBI" id="CHEBI:57990"/>
        <dbReference type="EC" id="4.2.1.8"/>
    </reaction>
</comment>
<comment type="function">
    <text evidence="2 9">Catalyzes the dehydration of D-mannonate.</text>
</comment>
<comment type="caution">
    <text evidence="10">The sequence shown here is derived from an EMBL/GenBank/DDBJ whole genome shotgun (WGS) entry which is preliminary data.</text>
</comment>
<evidence type="ECO:0000256" key="4">
    <source>
        <dbReference type="ARBA" id="ARBA00007389"/>
    </source>
</evidence>
<accession>A0A7W6D6B6</accession>
<comment type="pathway">
    <text evidence="3 9">Carbohydrate metabolism; pentose and glucuronate interconversion.</text>
</comment>
<comment type="cofactor">
    <cofactor evidence="9">
        <name>Fe(2+)</name>
        <dbReference type="ChEBI" id="CHEBI:29033"/>
    </cofactor>
    <cofactor evidence="9">
        <name>Mn(2+)</name>
        <dbReference type="ChEBI" id="CHEBI:29035"/>
    </cofactor>
</comment>
<dbReference type="InterPro" id="IPR036237">
    <property type="entry name" value="Xyl_isomerase-like_sf"/>
</dbReference>
<gene>
    <name evidence="9" type="primary">uxuA</name>
    <name evidence="10" type="ORF">GGQ64_002766</name>
</gene>